<dbReference type="EMBL" id="PYFT01000001">
    <property type="protein sequence ID" value="PSR53424.1"/>
    <property type="molecule type" value="Genomic_DNA"/>
</dbReference>
<feature type="transmembrane region" description="Helical" evidence="1">
    <location>
        <begin position="179"/>
        <end position="200"/>
    </location>
</feature>
<reference evidence="2 3" key="1">
    <citation type="submission" date="2018-03" db="EMBL/GenBank/DDBJ databases">
        <title>Adhaeribacter sp. HMF7605 Genome sequencing and assembly.</title>
        <authorList>
            <person name="Kang H."/>
            <person name="Kang J."/>
            <person name="Cha I."/>
            <person name="Kim H."/>
            <person name="Joh K."/>
        </authorList>
    </citation>
    <scope>NUCLEOTIDE SEQUENCE [LARGE SCALE GENOMIC DNA]</scope>
    <source>
        <strain evidence="2 3">HMF7605</strain>
    </source>
</reference>
<feature type="transmembrane region" description="Helical" evidence="1">
    <location>
        <begin position="106"/>
        <end position="129"/>
    </location>
</feature>
<feature type="transmembrane region" description="Helical" evidence="1">
    <location>
        <begin position="385"/>
        <end position="410"/>
    </location>
</feature>
<dbReference type="Proteomes" id="UP000240357">
    <property type="component" value="Unassembled WGS sequence"/>
</dbReference>
<feature type="transmembrane region" description="Helical" evidence="1">
    <location>
        <begin position="304"/>
        <end position="322"/>
    </location>
</feature>
<feature type="transmembrane region" description="Helical" evidence="1">
    <location>
        <begin position="334"/>
        <end position="352"/>
    </location>
</feature>
<keyword evidence="1" id="KW-0472">Membrane</keyword>
<protein>
    <submittedName>
        <fullName evidence="2">Gluconate transporter</fullName>
    </submittedName>
</protein>
<feature type="transmembrane region" description="Helical" evidence="1">
    <location>
        <begin position="260"/>
        <end position="283"/>
    </location>
</feature>
<dbReference type="PANTHER" id="PTHR30354">
    <property type="entry name" value="GNT FAMILY GLUCONATE TRANSPORTER"/>
    <property type="match status" value="1"/>
</dbReference>
<comment type="caution">
    <text evidence="2">The sequence shown here is derived from an EMBL/GenBank/DDBJ whole genome shotgun (WGS) entry which is preliminary data.</text>
</comment>
<dbReference type="RefSeq" id="WP_106928039.1">
    <property type="nucleotide sequence ID" value="NZ_PYFT01000001.1"/>
</dbReference>
<feature type="transmembrane region" description="Helical" evidence="1">
    <location>
        <begin position="422"/>
        <end position="447"/>
    </location>
</feature>
<organism evidence="2 3">
    <name type="scientific">Adhaeribacter arboris</name>
    <dbReference type="NCBI Taxonomy" id="2072846"/>
    <lineage>
        <taxon>Bacteria</taxon>
        <taxon>Pseudomonadati</taxon>
        <taxon>Bacteroidota</taxon>
        <taxon>Cytophagia</taxon>
        <taxon>Cytophagales</taxon>
        <taxon>Hymenobacteraceae</taxon>
        <taxon>Adhaeribacter</taxon>
    </lineage>
</organism>
<dbReference type="InterPro" id="IPR003474">
    <property type="entry name" value="Glcn_transporter"/>
</dbReference>
<feature type="transmembrane region" description="Helical" evidence="1">
    <location>
        <begin position="359"/>
        <end position="379"/>
    </location>
</feature>
<feature type="transmembrane region" description="Helical" evidence="1">
    <location>
        <begin position="29"/>
        <end position="55"/>
    </location>
</feature>
<dbReference type="GO" id="GO:0005886">
    <property type="term" value="C:plasma membrane"/>
    <property type="evidence" value="ECO:0007669"/>
    <property type="project" value="TreeGrafter"/>
</dbReference>
<dbReference type="OrthoDB" id="9787129at2"/>
<dbReference type="AlphaFoldDB" id="A0A2T2YD46"/>
<keyword evidence="1" id="KW-0812">Transmembrane</keyword>
<evidence type="ECO:0000313" key="2">
    <source>
        <dbReference type="EMBL" id="PSR53424.1"/>
    </source>
</evidence>
<feature type="transmembrane region" description="Helical" evidence="1">
    <location>
        <begin position="67"/>
        <end position="94"/>
    </location>
</feature>
<dbReference type="Pfam" id="PF02447">
    <property type="entry name" value="GntP_permease"/>
    <property type="match status" value="1"/>
</dbReference>
<dbReference type="PANTHER" id="PTHR30354:SF11">
    <property type="entry name" value="PERMEASE"/>
    <property type="match status" value="1"/>
</dbReference>
<keyword evidence="3" id="KW-1185">Reference proteome</keyword>
<sequence length="448" mass="47540">MTNTYYLLFLLVTSIGFIIWITAYKKVNAFFALTLAALGVGLLSGLPLAEIVTVLKTGFGHTMEKIGLLIILGTTLGVILEKTGATISMANAILRMVKEENAPTAIALTGFIIGIPIFCDSGFIILSGLNHSLVKKSHHKMPVMAAALATSLYAVHCLVPPHPGITAAVGTSGGDLGMVMLYGLLLAVPAALVGFGWSVWRGRKVAHEYIDHEPELNLAPGIPLPLAFLSFLPILVPIALIACKSIVFLYATKQTMDQSILLQIISFIGEPVVALAIGIVLSFRLIQKQNKKELSHWLTDGVDKAGMILAIIAAGGMFGEMLQATGMGKNLGDLLSGFSLGIFFPFLIATILKTAQGSSTVAIITAASLVTPLLAHLGLQSPTGLTLALLSMGAGSMMISHANDAYFWVISRFSNLSTSATLKVYSVATLLMGVTVQFIIWILFMVLT</sequence>
<proteinExistence type="predicted"/>
<feature type="transmembrane region" description="Helical" evidence="1">
    <location>
        <begin position="141"/>
        <end position="159"/>
    </location>
</feature>
<feature type="transmembrane region" description="Helical" evidence="1">
    <location>
        <begin position="5"/>
        <end position="23"/>
    </location>
</feature>
<accession>A0A2T2YD46</accession>
<name>A0A2T2YD46_9BACT</name>
<evidence type="ECO:0000313" key="3">
    <source>
        <dbReference type="Proteomes" id="UP000240357"/>
    </source>
</evidence>
<gene>
    <name evidence="2" type="ORF">AHMF7605_07725</name>
</gene>
<feature type="transmembrane region" description="Helical" evidence="1">
    <location>
        <begin position="221"/>
        <end position="248"/>
    </location>
</feature>
<evidence type="ECO:0000256" key="1">
    <source>
        <dbReference type="SAM" id="Phobius"/>
    </source>
</evidence>
<dbReference type="GO" id="GO:0015128">
    <property type="term" value="F:gluconate transmembrane transporter activity"/>
    <property type="evidence" value="ECO:0007669"/>
    <property type="project" value="InterPro"/>
</dbReference>
<keyword evidence="1" id="KW-1133">Transmembrane helix</keyword>